<dbReference type="GO" id="GO:0034198">
    <property type="term" value="P:cellular response to amino acid starvation"/>
    <property type="evidence" value="ECO:0000318"/>
    <property type="project" value="GO_Central"/>
</dbReference>
<evidence type="ECO:0000313" key="7">
    <source>
        <dbReference type="EMBL" id="EFX82233.1"/>
    </source>
</evidence>
<dbReference type="GO" id="GO:0008270">
    <property type="term" value="F:zinc ion binding"/>
    <property type="evidence" value="ECO:0007669"/>
    <property type="project" value="UniProtKB-KW"/>
</dbReference>
<dbReference type="STRING" id="6669.E9GEB9"/>
<keyword evidence="8" id="KW-1185">Reference proteome</keyword>
<accession>E9GEB9</accession>
<name>E9GEB9_DAPPU</name>
<dbReference type="InterPro" id="IPR013083">
    <property type="entry name" value="Znf_RING/FYVE/PHD"/>
</dbReference>
<organism evidence="7 8">
    <name type="scientific">Daphnia pulex</name>
    <name type="common">Water flea</name>
    <dbReference type="NCBI Taxonomy" id="6669"/>
    <lineage>
        <taxon>Eukaryota</taxon>
        <taxon>Metazoa</taxon>
        <taxon>Ecdysozoa</taxon>
        <taxon>Arthropoda</taxon>
        <taxon>Crustacea</taxon>
        <taxon>Branchiopoda</taxon>
        <taxon>Diplostraca</taxon>
        <taxon>Cladocera</taxon>
        <taxon>Anomopoda</taxon>
        <taxon>Daphniidae</taxon>
        <taxon>Daphnia</taxon>
    </lineage>
</organism>
<dbReference type="SMART" id="SM00184">
    <property type="entry name" value="RING"/>
    <property type="match status" value="1"/>
</dbReference>
<reference evidence="7 8" key="1">
    <citation type="journal article" date="2011" name="Science">
        <title>The ecoresponsive genome of Daphnia pulex.</title>
        <authorList>
            <person name="Colbourne J.K."/>
            <person name="Pfrender M.E."/>
            <person name="Gilbert D."/>
            <person name="Thomas W.K."/>
            <person name="Tucker A."/>
            <person name="Oakley T.H."/>
            <person name="Tokishita S."/>
            <person name="Aerts A."/>
            <person name="Arnold G.J."/>
            <person name="Basu M.K."/>
            <person name="Bauer D.J."/>
            <person name="Caceres C.E."/>
            <person name="Carmel L."/>
            <person name="Casola C."/>
            <person name="Choi J.H."/>
            <person name="Detter J.C."/>
            <person name="Dong Q."/>
            <person name="Dusheyko S."/>
            <person name="Eads B.D."/>
            <person name="Frohlich T."/>
            <person name="Geiler-Samerotte K.A."/>
            <person name="Gerlach D."/>
            <person name="Hatcher P."/>
            <person name="Jogdeo S."/>
            <person name="Krijgsveld J."/>
            <person name="Kriventseva E.V."/>
            <person name="Kultz D."/>
            <person name="Laforsch C."/>
            <person name="Lindquist E."/>
            <person name="Lopez J."/>
            <person name="Manak J.R."/>
            <person name="Muller J."/>
            <person name="Pangilinan J."/>
            <person name="Patwardhan R.P."/>
            <person name="Pitluck S."/>
            <person name="Pritham E.J."/>
            <person name="Rechtsteiner A."/>
            <person name="Rho M."/>
            <person name="Rogozin I.B."/>
            <person name="Sakarya O."/>
            <person name="Salamov A."/>
            <person name="Schaack S."/>
            <person name="Shapiro H."/>
            <person name="Shiga Y."/>
            <person name="Skalitzky C."/>
            <person name="Smith Z."/>
            <person name="Souvorov A."/>
            <person name="Sung W."/>
            <person name="Tang Z."/>
            <person name="Tsuchiya D."/>
            <person name="Tu H."/>
            <person name="Vos H."/>
            <person name="Wang M."/>
            <person name="Wolf Y.I."/>
            <person name="Yamagata H."/>
            <person name="Yamada T."/>
            <person name="Ye Y."/>
            <person name="Shaw J.R."/>
            <person name="Andrews J."/>
            <person name="Crease T.J."/>
            <person name="Tang H."/>
            <person name="Lucas S.M."/>
            <person name="Robertson H.M."/>
            <person name="Bork P."/>
            <person name="Koonin E.V."/>
            <person name="Zdobnov E.M."/>
            <person name="Grigoriev I.V."/>
            <person name="Lynch M."/>
            <person name="Boore J.L."/>
        </authorList>
    </citation>
    <scope>NUCLEOTIDE SEQUENCE [LARGE SCALE GENOMIC DNA]</scope>
</reference>
<dbReference type="SUPFAM" id="SSF57850">
    <property type="entry name" value="RING/U-box"/>
    <property type="match status" value="1"/>
</dbReference>
<dbReference type="OrthoDB" id="252722at2759"/>
<dbReference type="PROSITE" id="PS00518">
    <property type="entry name" value="ZF_RING_1"/>
    <property type="match status" value="1"/>
</dbReference>
<protein>
    <recommendedName>
        <fullName evidence="6">RING-type domain-containing protein</fullName>
    </recommendedName>
</protein>
<feature type="compositionally biased region" description="Low complexity" evidence="5">
    <location>
        <begin position="444"/>
        <end position="454"/>
    </location>
</feature>
<dbReference type="PANTHER" id="PTHR25464:SF2">
    <property type="entry name" value="RING-TYPE DOMAIN-CONTAINING PROTEIN"/>
    <property type="match status" value="1"/>
</dbReference>
<gene>
    <name evidence="7" type="ORF">DAPPUDRAFT_316906</name>
</gene>
<dbReference type="InParanoid" id="E9GEB9"/>
<dbReference type="PANTHER" id="PTHR25464">
    <property type="entry name" value="TRIPARTITE MOTIF-CONTAINING PROTEIN 2-LIKE PROTEIN"/>
    <property type="match status" value="1"/>
</dbReference>
<feature type="region of interest" description="Disordered" evidence="5">
    <location>
        <begin position="385"/>
        <end position="408"/>
    </location>
</feature>
<dbReference type="KEGG" id="dpx:DAPPUDRAFT_316906"/>
<dbReference type="eggNOG" id="KOG2177">
    <property type="taxonomic scope" value="Eukaryota"/>
</dbReference>
<evidence type="ECO:0000256" key="4">
    <source>
        <dbReference type="PROSITE-ProRule" id="PRU00175"/>
    </source>
</evidence>
<dbReference type="HOGENOM" id="CLU_033941_0_0_1"/>
<dbReference type="EMBL" id="GL732540">
    <property type="protein sequence ID" value="EFX82233.1"/>
    <property type="molecule type" value="Genomic_DNA"/>
</dbReference>
<keyword evidence="1" id="KW-0479">Metal-binding</keyword>
<evidence type="ECO:0000256" key="5">
    <source>
        <dbReference type="SAM" id="MobiDB-lite"/>
    </source>
</evidence>
<dbReference type="Pfam" id="PF13445">
    <property type="entry name" value="zf-RING_UBOX"/>
    <property type="match status" value="1"/>
</dbReference>
<proteinExistence type="predicted"/>
<evidence type="ECO:0000256" key="1">
    <source>
        <dbReference type="ARBA" id="ARBA00022723"/>
    </source>
</evidence>
<evidence type="ECO:0000259" key="6">
    <source>
        <dbReference type="PROSITE" id="PS50089"/>
    </source>
</evidence>
<feature type="region of interest" description="Disordered" evidence="5">
    <location>
        <begin position="437"/>
        <end position="461"/>
    </location>
</feature>
<evidence type="ECO:0000256" key="2">
    <source>
        <dbReference type="ARBA" id="ARBA00022771"/>
    </source>
</evidence>
<dbReference type="GO" id="GO:0010508">
    <property type="term" value="P:positive regulation of autophagy"/>
    <property type="evidence" value="ECO:0000318"/>
    <property type="project" value="GO_Central"/>
</dbReference>
<evidence type="ECO:0000313" key="8">
    <source>
        <dbReference type="Proteomes" id="UP000000305"/>
    </source>
</evidence>
<dbReference type="Proteomes" id="UP000000305">
    <property type="component" value="Unassembled WGS sequence"/>
</dbReference>
<dbReference type="PROSITE" id="PS50089">
    <property type="entry name" value="ZF_RING_2"/>
    <property type="match status" value="1"/>
</dbReference>
<dbReference type="InterPro" id="IPR027370">
    <property type="entry name" value="Znf-RING_euk"/>
</dbReference>
<sequence>MDVGHCTPFSETAGLIAKSIYATEEEVKKHQDEKKKLEINTPDGNDKSKNDLLEAKVDKINAVVCEMATANVVTDVVEDFVTCGVCLCEYDEEIRKPKFLPCSHTVCFLCLQEIRRGDTITCPFCRKIISKETTSGEAEWILPNNTYALQMIKQNKKFAELTSSFADRIPFRFKRRAVENERHWNELPIQKRKEVEEHVSHTIKFIQAAEEEAKKFLDENNLCLAELISTLETKGSKDFSVDRKTADGNAEEDVVFSELLSLVDDSTSEDTAETLKQKMMTSVELYNQKLTEATEVATEYEFRQKTKIQIHLFDESDRPIPSFSAFEKGFRSNQPSEIEPPTQQDLKLLSYVVFSLLQKQKIPLKNESQPIDKVTSDPWIKLPGLQQSSTFNLPRSNLRKPPKQRSYDAFTPAFSTQSAMRHPHSIESLLQQTLGSLAQRAESRSSTRPRNSPSQQFAHPRSNFRLNSSSKFILRIFRSGRPKGEIHFRPAPTFHPKFVQQLGEFCYSSQRDFSCAISKAKSEQFVLLSVHHPRFQPAVPSMINRRYNTVIANEENEIGLTLVTNSSGKVTGWSFFFLLEDSDNYNFPANPPEWILDNEHFGDVNNHHQTLNALRQLSRVNKSERAEYNFTLESE</sequence>
<keyword evidence="3" id="KW-0862">Zinc</keyword>
<dbReference type="AlphaFoldDB" id="E9GEB9"/>
<dbReference type="InterPro" id="IPR001841">
    <property type="entry name" value="Znf_RING"/>
</dbReference>
<feature type="domain" description="RING-type" evidence="6">
    <location>
        <begin position="83"/>
        <end position="126"/>
    </location>
</feature>
<feature type="compositionally biased region" description="Polar residues" evidence="5">
    <location>
        <begin position="385"/>
        <end position="395"/>
    </location>
</feature>
<dbReference type="Gene3D" id="3.30.40.10">
    <property type="entry name" value="Zinc/RING finger domain, C3HC4 (zinc finger)"/>
    <property type="match status" value="1"/>
</dbReference>
<dbReference type="InterPro" id="IPR017907">
    <property type="entry name" value="Znf_RING_CS"/>
</dbReference>
<evidence type="ECO:0000256" key="3">
    <source>
        <dbReference type="ARBA" id="ARBA00022833"/>
    </source>
</evidence>
<keyword evidence="2 4" id="KW-0863">Zinc-finger</keyword>
<dbReference type="PhylomeDB" id="E9GEB9"/>